<comment type="subcellular location">
    <subcellularLocation>
        <location evidence="6">Cytoplasm</location>
    </subcellularLocation>
</comment>
<dbReference type="InterPro" id="IPR029045">
    <property type="entry name" value="ClpP/crotonase-like_dom_sf"/>
</dbReference>
<dbReference type="SUPFAM" id="SSF52096">
    <property type="entry name" value="ClpP/crotonase"/>
    <property type="match status" value="1"/>
</dbReference>
<evidence type="ECO:0000256" key="2">
    <source>
        <dbReference type="ARBA" id="ARBA00022490"/>
    </source>
</evidence>
<dbReference type="PRINTS" id="PR00127">
    <property type="entry name" value="CLPPROTEASEP"/>
</dbReference>
<feature type="active site" description="Nucleophile" evidence="6">
    <location>
        <position position="128"/>
    </location>
</feature>
<dbReference type="Proteomes" id="UP000824161">
    <property type="component" value="Unassembled WGS sequence"/>
</dbReference>
<dbReference type="PANTHER" id="PTHR10381">
    <property type="entry name" value="ATP-DEPENDENT CLP PROTEASE PROTEOLYTIC SUBUNIT"/>
    <property type="match status" value="1"/>
</dbReference>
<dbReference type="Pfam" id="PF00574">
    <property type="entry name" value="CLP_protease"/>
    <property type="match status" value="1"/>
</dbReference>
<dbReference type="GO" id="GO:0005737">
    <property type="term" value="C:cytoplasm"/>
    <property type="evidence" value="ECO:0007669"/>
    <property type="project" value="UniProtKB-SubCell"/>
</dbReference>
<dbReference type="GO" id="GO:0006515">
    <property type="term" value="P:protein quality control for misfolded or incompletely synthesized proteins"/>
    <property type="evidence" value="ECO:0007669"/>
    <property type="project" value="TreeGrafter"/>
</dbReference>
<comment type="similarity">
    <text evidence="1 6 7">Belongs to the peptidase S14 family.</text>
</comment>
<dbReference type="GO" id="GO:0051117">
    <property type="term" value="F:ATPase binding"/>
    <property type="evidence" value="ECO:0007669"/>
    <property type="project" value="TreeGrafter"/>
</dbReference>
<dbReference type="AlphaFoldDB" id="A0A9D1H8X7"/>
<dbReference type="GO" id="GO:0004252">
    <property type="term" value="F:serine-type endopeptidase activity"/>
    <property type="evidence" value="ECO:0007669"/>
    <property type="project" value="UniProtKB-UniRule"/>
</dbReference>
<name>A0A9D1H8X7_9FLAO</name>
<keyword evidence="2 6" id="KW-0963">Cytoplasm</keyword>
<evidence type="ECO:0000256" key="1">
    <source>
        <dbReference type="ARBA" id="ARBA00007039"/>
    </source>
</evidence>
<feature type="active site" evidence="6">
    <location>
        <position position="153"/>
    </location>
</feature>
<protein>
    <recommendedName>
        <fullName evidence="6 7">ATP-dependent Clp protease proteolytic subunit</fullName>
        <ecNumber evidence="6">3.4.21.92</ecNumber>
    </recommendedName>
    <alternativeName>
        <fullName evidence="6">Endopeptidase Clp</fullName>
    </alternativeName>
</protein>
<dbReference type="InterPro" id="IPR001907">
    <property type="entry name" value="ClpP"/>
</dbReference>
<comment type="caution">
    <text evidence="8">The sequence shown here is derived from an EMBL/GenBank/DDBJ whole genome shotgun (WGS) entry which is preliminary data.</text>
</comment>
<sequence length="231" mass="25691">MKEKDEFRKYAVGHLGISSYRLDRYASVYGEYISPTVIEERQLNVAQMDVFSRLMMDRIIFLGTAINDDVANIIQGQLLFLSSVDATKDISIYINSPGGGVYAGLGIYDTMQFVGPDVATICTGMAASMAAVLLCAGAKGKRAALRHSRTMIHQPMGGAQGQVSDIEITAREIKKLRDELYTIMAEHSGQPFEKIEKDSDRDYWMTSSEALEYGMIDEILEKKKKHTPSTK</sequence>
<keyword evidence="4 6" id="KW-0378">Hydrolase</keyword>
<dbReference type="Gene3D" id="3.90.226.10">
    <property type="entry name" value="2-enoyl-CoA Hydratase, Chain A, domain 1"/>
    <property type="match status" value="1"/>
</dbReference>
<evidence type="ECO:0000313" key="8">
    <source>
        <dbReference type="EMBL" id="HIT97643.1"/>
    </source>
</evidence>
<evidence type="ECO:0000256" key="7">
    <source>
        <dbReference type="RuleBase" id="RU003567"/>
    </source>
</evidence>
<evidence type="ECO:0000256" key="5">
    <source>
        <dbReference type="ARBA" id="ARBA00022825"/>
    </source>
</evidence>
<dbReference type="EC" id="3.4.21.92" evidence="6"/>
<evidence type="ECO:0000256" key="3">
    <source>
        <dbReference type="ARBA" id="ARBA00022670"/>
    </source>
</evidence>
<comment type="function">
    <text evidence="6">Cleaves peptides in various proteins in a process that requires ATP hydrolysis. Has a chymotrypsin-like activity. Plays a major role in the degradation of misfolded proteins.</text>
</comment>
<keyword evidence="5 6" id="KW-0720">Serine protease</keyword>
<dbReference type="NCBIfam" id="NF011091">
    <property type="entry name" value="PRK14514.1"/>
    <property type="match status" value="1"/>
</dbReference>
<keyword evidence="3 6" id="KW-0645">Protease</keyword>
<accession>A0A9D1H8X7</accession>
<dbReference type="GO" id="GO:0009368">
    <property type="term" value="C:endopeptidase Clp complex"/>
    <property type="evidence" value="ECO:0007669"/>
    <property type="project" value="TreeGrafter"/>
</dbReference>
<comment type="catalytic activity">
    <reaction evidence="6">
        <text>Hydrolysis of proteins to small peptides in the presence of ATP and magnesium. alpha-casein is the usual test substrate. In the absence of ATP, only oligopeptides shorter than five residues are hydrolyzed (such as succinyl-Leu-Tyr-|-NHMec, and Leu-Tyr-Leu-|-Tyr-Trp, in which cleavage of the -Tyr-|-Leu- and -Tyr-|-Trp bonds also occurs).</text>
        <dbReference type="EC" id="3.4.21.92"/>
    </reaction>
</comment>
<gene>
    <name evidence="6 8" type="primary">clpP</name>
    <name evidence="8" type="ORF">IAC44_02265</name>
</gene>
<dbReference type="GO" id="GO:0004176">
    <property type="term" value="F:ATP-dependent peptidase activity"/>
    <property type="evidence" value="ECO:0007669"/>
    <property type="project" value="InterPro"/>
</dbReference>
<dbReference type="CDD" id="cd07017">
    <property type="entry name" value="S14_ClpP_2"/>
    <property type="match status" value="1"/>
</dbReference>
<dbReference type="FunFam" id="3.90.226.10:FF:000002">
    <property type="entry name" value="ATP-dependent Clp protease proteolytic subunit"/>
    <property type="match status" value="1"/>
</dbReference>
<reference evidence="8" key="2">
    <citation type="journal article" date="2021" name="PeerJ">
        <title>Extensive microbial diversity within the chicken gut microbiome revealed by metagenomics and culture.</title>
        <authorList>
            <person name="Gilroy R."/>
            <person name="Ravi A."/>
            <person name="Getino M."/>
            <person name="Pursley I."/>
            <person name="Horton D.L."/>
            <person name="Alikhan N.F."/>
            <person name="Baker D."/>
            <person name="Gharbi K."/>
            <person name="Hall N."/>
            <person name="Watson M."/>
            <person name="Adriaenssens E.M."/>
            <person name="Foster-Nyarko E."/>
            <person name="Jarju S."/>
            <person name="Secka A."/>
            <person name="Antonio M."/>
            <person name="Oren A."/>
            <person name="Chaudhuri R.R."/>
            <person name="La Ragione R."/>
            <person name="Hildebrand F."/>
            <person name="Pallen M.J."/>
        </authorList>
    </citation>
    <scope>NUCLEOTIDE SEQUENCE</scope>
    <source>
        <strain evidence="8">1383</strain>
    </source>
</reference>
<dbReference type="NCBIfam" id="NF001368">
    <property type="entry name" value="PRK00277.1"/>
    <property type="match status" value="1"/>
</dbReference>
<proteinExistence type="inferred from homology"/>
<dbReference type="NCBIfam" id="NF009205">
    <property type="entry name" value="PRK12553.1"/>
    <property type="match status" value="1"/>
</dbReference>
<organism evidence="8 9">
    <name type="scientific">Candidatus Merdimorpha stercoravium</name>
    <dbReference type="NCBI Taxonomy" id="2840863"/>
    <lineage>
        <taxon>Bacteria</taxon>
        <taxon>Pseudomonadati</taxon>
        <taxon>Bacteroidota</taxon>
        <taxon>Flavobacteriia</taxon>
        <taxon>Flavobacteriales</taxon>
        <taxon>Candidatus Merdimorpha</taxon>
    </lineage>
</organism>
<dbReference type="InterPro" id="IPR023562">
    <property type="entry name" value="ClpP/TepA"/>
</dbReference>
<evidence type="ECO:0000256" key="6">
    <source>
        <dbReference type="HAMAP-Rule" id="MF_00444"/>
    </source>
</evidence>
<reference evidence="8" key="1">
    <citation type="submission" date="2020-10" db="EMBL/GenBank/DDBJ databases">
        <authorList>
            <person name="Gilroy R."/>
        </authorList>
    </citation>
    <scope>NUCLEOTIDE SEQUENCE</scope>
    <source>
        <strain evidence="8">1383</strain>
    </source>
</reference>
<evidence type="ECO:0000256" key="4">
    <source>
        <dbReference type="ARBA" id="ARBA00022801"/>
    </source>
</evidence>
<dbReference type="HAMAP" id="MF_00444">
    <property type="entry name" value="ClpP"/>
    <property type="match status" value="1"/>
</dbReference>
<dbReference type="EMBL" id="DVLY01000052">
    <property type="protein sequence ID" value="HIT97643.1"/>
    <property type="molecule type" value="Genomic_DNA"/>
</dbReference>
<evidence type="ECO:0000313" key="9">
    <source>
        <dbReference type="Proteomes" id="UP000824161"/>
    </source>
</evidence>
<dbReference type="PANTHER" id="PTHR10381:SF70">
    <property type="entry name" value="ATP-DEPENDENT CLP PROTEASE PROTEOLYTIC SUBUNIT"/>
    <property type="match status" value="1"/>
</dbReference>
<comment type="subunit">
    <text evidence="6">Fourteen ClpP subunits assemble into 2 heptameric rings which stack back to back to give a disk-like structure with a central cavity, resembling the structure of eukaryotic proteasomes.</text>
</comment>